<dbReference type="InterPro" id="IPR029063">
    <property type="entry name" value="SAM-dependent_MTases_sf"/>
</dbReference>
<dbReference type="SUPFAM" id="SSF53335">
    <property type="entry name" value="S-adenosyl-L-methionine-dependent methyltransferases"/>
    <property type="match status" value="1"/>
</dbReference>
<name>A0A7S0NTR8_9EUKA</name>
<reference evidence="2" key="1">
    <citation type="submission" date="2021-01" db="EMBL/GenBank/DDBJ databases">
        <authorList>
            <person name="Corre E."/>
            <person name="Pelletier E."/>
            <person name="Niang G."/>
            <person name="Scheremetjew M."/>
            <person name="Finn R."/>
            <person name="Kale V."/>
            <person name="Holt S."/>
            <person name="Cochrane G."/>
            <person name="Meng A."/>
            <person name="Brown T."/>
            <person name="Cohen L."/>
        </authorList>
    </citation>
    <scope>NUCLEOTIDE SEQUENCE</scope>
    <source>
        <strain evidence="2">RCC1130</strain>
    </source>
</reference>
<dbReference type="EMBL" id="HBER01015618">
    <property type="protein sequence ID" value="CAD8532596.1"/>
    <property type="molecule type" value="Transcribed_RNA"/>
</dbReference>
<dbReference type="AlphaFoldDB" id="A0A7S0NTR8"/>
<protein>
    <recommendedName>
        <fullName evidence="3">Class I SAM-dependent methyltransferase</fullName>
    </recommendedName>
</protein>
<keyword evidence="1" id="KW-0732">Signal</keyword>
<dbReference type="Pfam" id="PF13578">
    <property type="entry name" value="Methyltransf_24"/>
    <property type="match status" value="1"/>
</dbReference>
<dbReference type="PANTHER" id="PTHR37909">
    <property type="entry name" value="S-ADENOSYL-L-METHIONINE-DEPENDENT METHYLTRANSFERASES SUPERFAMILY PROTEIN"/>
    <property type="match status" value="1"/>
</dbReference>
<dbReference type="PANTHER" id="PTHR37909:SF1">
    <property type="entry name" value="S-ADENOSYL-L-METHIONINE-DEPENDENT METHYLTRANSFERASES SUPERFAMILY PROTEIN"/>
    <property type="match status" value="1"/>
</dbReference>
<proteinExistence type="predicted"/>
<dbReference type="Gene3D" id="3.40.50.150">
    <property type="entry name" value="Vaccinia Virus protein VP39"/>
    <property type="match status" value="1"/>
</dbReference>
<feature type="chain" id="PRO_5030789608" description="Class I SAM-dependent methyltransferase" evidence="1">
    <location>
        <begin position="19"/>
        <end position="275"/>
    </location>
</feature>
<organism evidence="2">
    <name type="scientific">Calcidiscus leptoporus</name>
    <dbReference type="NCBI Taxonomy" id="127549"/>
    <lineage>
        <taxon>Eukaryota</taxon>
        <taxon>Haptista</taxon>
        <taxon>Haptophyta</taxon>
        <taxon>Prymnesiophyceae</taxon>
        <taxon>Coccolithales</taxon>
        <taxon>Calcidiscaceae</taxon>
        <taxon>Calcidiscus</taxon>
    </lineage>
</organism>
<gene>
    <name evidence="2" type="ORF">CLEP1334_LOCUS7851</name>
</gene>
<accession>A0A7S0NTR8</accession>
<feature type="signal peptide" evidence="1">
    <location>
        <begin position="1"/>
        <end position="18"/>
    </location>
</feature>
<evidence type="ECO:0000256" key="1">
    <source>
        <dbReference type="SAM" id="SignalP"/>
    </source>
</evidence>
<evidence type="ECO:0000313" key="2">
    <source>
        <dbReference type="EMBL" id="CAD8532596.1"/>
    </source>
</evidence>
<evidence type="ECO:0008006" key="3">
    <source>
        <dbReference type="Google" id="ProtNLM"/>
    </source>
</evidence>
<sequence length="275" mass="31102">MLLRAALLNLFALRSCNANRQTRHGLDLYHRIANAKHRGELILLCNRLGLTGNAAEVGVNRAHFSRHNLELWEGPTEGKKYYMIDSWAYRANDTLNGVVSRDKNTMEAHTYDVQYNIAKARVLPWLSEGRAVMIRRFSEAAVLDFPDSFFDFIYIDAGHEYHNVARDLALWWPKLAPGGMFAGDDFADGHDTAYHFAVSPTWGVKSALANFSATVGSPFFLTFADRKHLSYPMTPLSDGPEFDDDPEGLRGKAIRQGIPSPVRSHSFFPAWYMFK</sequence>